<dbReference type="PhylomeDB" id="A0A0A2KN16"/>
<dbReference type="Pfam" id="PF13424">
    <property type="entry name" value="TPR_12"/>
    <property type="match status" value="1"/>
</dbReference>
<dbReference type="InterPro" id="IPR027417">
    <property type="entry name" value="P-loop_NTPase"/>
</dbReference>
<dbReference type="AlphaFoldDB" id="A0A0A2KN16"/>
<dbReference type="STRING" id="40296.A0A0A2KN16"/>
<dbReference type="HOGENOM" id="CLU_000288_125_7_1"/>
<evidence type="ECO:0000259" key="3">
    <source>
        <dbReference type="Pfam" id="PF25000"/>
    </source>
</evidence>
<evidence type="ECO:0000256" key="1">
    <source>
        <dbReference type="PROSITE-ProRule" id="PRU00339"/>
    </source>
</evidence>
<evidence type="ECO:0000256" key="2">
    <source>
        <dbReference type="SAM" id="MobiDB-lite"/>
    </source>
</evidence>
<feature type="region of interest" description="Disordered" evidence="2">
    <location>
        <begin position="101"/>
        <end position="126"/>
    </location>
</feature>
<dbReference type="PANTHER" id="PTHR35205:SF1">
    <property type="entry name" value="ZU5 DOMAIN-CONTAINING PROTEIN"/>
    <property type="match status" value="1"/>
</dbReference>
<dbReference type="PROSITE" id="PS50005">
    <property type="entry name" value="TPR"/>
    <property type="match status" value="1"/>
</dbReference>
<feature type="repeat" description="TPR" evidence="1">
    <location>
        <begin position="591"/>
        <end position="624"/>
    </location>
</feature>
<dbReference type="SUPFAM" id="SSF48452">
    <property type="entry name" value="TPR-like"/>
    <property type="match status" value="1"/>
</dbReference>
<dbReference type="Gene3D" id="1.25.40.10">
    <property type="entry name" value="Tetratricopeptide repeat domain"/>
    <property type="match status" value="1"/>
</dbReference>
<dbReference type="EMBL" id="JQGA01001214">
    <property type="protein sequence ID" value="KGO68286.1"/>
    <property type="molecule type" value="Genomic_DNA"/>
</dbReference>
<dbReference type="Gene3D" id="3.40.50.300">
    <property type="entry name" value="P-loop containing nucleotide triphosphate hydrolases"/>
    <property type="match status" value="1"/>
</dbReference>
<reference evidence="4 5" key="1">
    <citation type="journal article" date="2015" name="Mol. Plant Microbe Interact.">
        <title>Genome, transcriptome, and functional analyses of Penicillium expansum provide new insights into secondary metabolism and pathogenicity.</title>
        <authorList>
            <person name="Ballester A.R."/>
            <person name="Marcet-Houben M."/>
            <person name="Levin E."/>
            <person name="Sela N."/>
            <person name="Selma-Lazaro C."/>
            <person name="Carmona L."/>
            <person name="Wisniewski M."/>
            <person name="Droby S."/>
            <person name="Gonzalez-Candelas L."/>
            <person name="Gabaldon T."/>
        </authorList>
    </citation>
    <scope>NUCLEOTIDE SEQUENCE [LARGE SCALE GENOMIC DNA]</scope>
    <source>
        <strain evidence="4 5">PHI-1</strain>
    </source>
</reference>
<dbReference type="Proteomes" id="UP000030104">
    <property type="component" value="Unassembled WGS sequence"/>
</dbReference>
<dbReference type="PANTHER" id="PTHR35205">
    <property type="entry name" value="NB-ARC AND TPR DOMAIN PROTEIN"/>
    <property type="match status" value="1"/>
</dbReference>
<comment type="caution">
    <text evidence="4">The sequence shown here is derived from an EMBL/GenBank/DDBJ whole genome shotgun (WGS) entry which is preliminary data.</text>
</comment>
<dbReference type="InterPro" id="IPR019734">
    <property type="entry name" value="TPR_rpt"/>
</dbReference>
<gene>
    <name evidence="4" type="ORF">PITC_066530</name>
</gene>
<dbReference type="GO" id="GO:0043531">
    <property type="term" value="F:ADP binding"/>
    <property type="evidence" value="ECO:0007669"/>
    <property type="project" value="InterPro"/>
</dbReference>
<dbReference type="SUPFAM" id="SSF52540">
    <property type="entry name" value="P-loop containing nucleoside triphosphate hydrolases"/>
    <property type="match status" value="1"/>
</dbReference>
<sequence length="814" mass="90873">MNEEVAALWNVSSKFQETSFKRTIVSTFETLPTRYHSGSFLPRRRKVLVDKDLATTSLQHEELIGVNLSHTEICSVLEGSDINEKIAKLAKDAAMSLENLNSHTDETGPLPKAIQPDRSPETSLQVSLGSEDLSDYEILPTKGGPILQTLDEILLPPPADSVSSSQTNHPRSFALCGPGGIGKTQIAVEFVMTRKKAFDAVFWVHSDSEIKISGDYTLIAAKLGLMHELDEGNAVVSRDRLIEWLNRPSKHGRCVNNEDSEYLESAASWLLVFDNADNPEILAEYWPVTGRGAILVTSRDPMAKTHFFLTSGVDLEPFDRELAATFLQALTGYQAEDDHKEALVLTDRLGGLPLALAQFASVLQRQDLSFAEFLEAYNDPLFLADVHSTVVSGLREKNKRALFSVWQFENLSLAAQKLLDLIAMADPDAIPEVIFLHPELTHLSIHFPTSLREFESARTGLLRCSLVRRLKNDKAIRIHRVIRDSAQARMTPERFSLAFKAFSELLYAICLLKLGWDHAADLVNRNGPNGTAAESEHLRSLFHAVVAVRAREEHELVPAVSVCFCAGGMARYHCEENIRLCLLHHDEFNLATAYTEIGVHFLTANRHEEALDALKRSIDIQAALLQRETDAAVITSGLYMATFPKCYSGYALLGLGRANDAEEYLVPLLDPGFLMLTLGNVRAAQNRMDESFELHELALQQYRSTIGNSHPHTGGAMLKVSDHYYGLGNFDSADALLDEALKVWSTRSYFRPERAWTLYKKSCIKWNEDLQMAQDLRSNAESLLVTFMKDMKLTVPTKPCGEADYRANVAFFFT</sequence>
<organism evidence="4 5">
    <name type="scientific">Penicillium italicum</name>
    <name type="common">Blue mold</name>
    <dbReference type="NCBI Taxonomy" id="40296"/>
    <lineage>
        <taxon>Eukaryota</taxon>
        <taxon>Fungi</taxon>
        <taxon>Dikarya</taxon>
        <taxon>Ascomycota</taxon>
        <taxon>Pezizomycotina</taxon>
        <taxon>Eurotiomycetes</taxon>
        <taxon>Eurotiomycetidae</taxon>
        <taxon>Eurotiales</taxon>
        <taxon>Aspergillaceae</taxon>
        <taxon>Penicillium</taxon>
    </lineage>
</organism>
<keyword evidence="1" id="KW-0802">TPR repeat</keyword>
<dbReference type="InterPro" id="IPR011990">
    <property type="entry name" value="TPR-like_helical_dom_sf"/>
</dbReference>
<dbReference type="Pfam" id="PF25000">
    <property type="entry name" value="DUF7779"/>
    <property type="match status" value="1"/>
</dbReference>
<keyword evidence="5" id="KW-1185">Reference proteome</keyword>
<dbReference type="OrthoDB" id="4306754at2759"/>
<evidence type="ECO:0000313" key="4">
    <source>
        <dbReference type="EMBL" id="KGO68286.1"/>
    </source>
</evidence>
<feature type="domain" description="DUF7779" evidence="3">
    <location>
        <begin position="406"/>
        <end position="494"/>
    </location>
</feature>
<accession>A0A0A2KN16</accession>
<proteinExistence type="predicted"/>
<evidence type="ECO:0000313" key="5">
    <source>
        <dbReference type="Proteomes" id="UP000030104"/>
    </source>
</evidence>
<dbReference type="InterPro" id="IPR056681">
    <property type="entry name" value="DUF7779"/>
</dbReference>
<name>A0A0A2KN16_PENIT</name>
<protein>
    <submittedName>
        <fullName evidence="4">Tetratricopeptide-like helical</fullName>
    </submittedName>
</protein>